<comment type="caution">
    <text evidence="1">The sequence shown here is derived from an EMBL/GenBank/DDBJ whole genome shotgun (WGS) entry which is preliminary data.</text>
</comment>
<gene>
    <name evidence="1" type="ORF">L1967_13220</name>
</gene>
<dbReference type="EMBL" id="JAKHSK010000018">
    <property type="protein sequence ID" value="MCL6219254.1"/>
    <property type="molecule type" value="Genomic_DNA"/>
</dbReference>
<proteinExistence type="predicted"/>
<dbReference type="AlphaFoldDB" id="A0A9X2CNZ0"/>
<keyword evidence="2" id="KW-1185">Reference proteome</keyword>
<sequence>MNLIKFKDFQLTLTPTYIQFELFHESHFGLQEFHKCFKLKIEHYRSEKIGIVVKRIHPKDKYSFDPMILLSEKKTIEKHVKWVILVSDQYIDALNLKFVKIFTNVQCLHFSEYSEAMQIINSNNLP</sequence>
<evidence type="ECO:0000313" key="2">
    <source>
        <dbReference type="Proteomes" id="UP001139521"/>
    </source>
</evidence>
<protein>
    <submittedName>
        <fullName evidence="1">Uncharacterized protein</fullName>
    </submittedName>
</protein>
<name>A0A9X2CNZ0_9FLAO</name>
<organism evidence="1 2">
    <name type="scientific">Zunongwangia pacifica</name>
    <dbReference type="NCBI Taxonomy" id="2911062"/>
    <lineage>
        <taxon>Bacteria</taxon>
        <taxon>Pseudomonadati</taxon>
        <taxon>Bacteroidota</taxon>
        <taxon>Flavobacteriia</taxon>
        <taxon>Flavobacteriales</taxon>
        <taxon>Flavobacteriaceae</taxon>
        <taxon>Zunongwangia</taxon>
    </lineage>
</organism>
<accession>A0A9X2CNZ0</accession>
<dbReference type="Proteomes" id="UP001139521">
    <property type="component" value="Unassembled WGS sequence"/>
</dbReference>
<dbReference type="RefSeq" id="WP_249602031.1">
    <property type="nucleotide sequence ID" value="NZ_JAKHSK010000018.1"/>
</dbReference>
<reference evidence="1" key="1">
    <citation type="submission" date="2022-01" db="EMBL/GenBank/DDBJ databases">
        <title>Genome sequencing of Zunongwangia sp. M21534 genome.</title>
        <authorList>
            <person name="Chen Y."/>
            <person name="Dong C."/>
            <person name="Shao Z."/>
        </authorList>
    </citation>
    <scope>NUCLEOTIDE SEQUENCE</scope>
    <source>
        <strain evidence="1">MCCC M21534</strain>
    </source>
</reference>
<evidence type="ECO:0000313" key="1">
    <source>
        <dbReference type="EMBL" id="MCL6219254.1"/>
    </source>
</evidence>